<keyword evidence="4" id="KW-1185">Reference proteome</keyword>
<proteinExistence type="predicted"/>
<feature type="transmembrane region" description="Helical" evidence="1">
    <location>
        <begin position="75"/>
        <end position="95"/>
    </location>
</feature>
<dbReference type="InParanoid" id="E8N0L4"/>
<gene>
    <name evidence="3" type="ordered locus">ANT_27370</name>
</gene>
<evidence type="ECO:0000256" key="1">
    <source>
        <dbReference type="SAM" id="Phobius"/>
    </source>
</evidence>
<keyword evidence="1" id="KW-0812">Transmembrane</keyword>
<organism evidence="3 4">
    <name type="scientific">Anaerolinea thermophila (strain DSM 14523 / JCM 11388 / NBRC 100420 / UNI-1)</name>
    <dbReference type="NCBI Taxonomy" id="926569"/>
    <lineage>
        <taxon>Bacteria</taxon>
        <taxon>Bacillati</taxon>
        <taxon>Chloroflexota</taxon>
        <taxon>Anaerolineae</taxon>
        <taxon>Anaerolineales</taxon>
        <taxon>Anaerolineaceae</taxon>
        <taxon>Anaerolinea</taxon>
    </lineage>
</organism>
<dbReference type="HOGENOM" id="CLU_553945_0_0_0"/>
<keyword evidence="1" id="KW-0472">Membrane</keyword>
<dbReference type="InterPro" id="IPR024301">
    <property type="entry name" value="Amidase_6"/>
</dbReference>
<dbReference type="Pfam" id="PF12671">
    <property type="entry name" value="Amidase_6"/>
    <property type="match status" value="1"/>
</dbReference>
<dbReference type="EMBL" id="AP012029">
    <property type="protein sequence ID" value="BAJ64763.1"/>
    <property type="molecule type" value="Genomic_DNA"/>
</dbReference>
<evidence type="ECO:0000259" key="2">
    <source>
        <dbReference type="Pfam" id="PF12671"/>
    </source>
</evidence>
<feature type="domain" description="Putative amidase" evidence="2">
    <location>
        <begin position="341"/>
        <end position="477"/>
    </location>
</feature>
<dbReference type="OrthoDB" id="9812429at2"/>
<accession>E8N0L4</accession>
<dbReference type="KEGG" id="atm:ANT_27370"/>
<sequence length="492" mass="56286">MHPTGFASLRFAAQVKRRPLGCSFLLTLMSKRKETITQQAVTPYHIFHRVPPIKSSEIERRAKMSTSKSSFWKRIYVAAVVITTVVIGTIGAVPLSTASASSVNEQTISQDVKILLSDYSMYLSNGQIFRPAYYTVEMEKLIQERRAYYDEFFNVGLHINLLQIKSEFLVDEKTTEKRDGDTIHVHITEKVTLLGTPKISSSKEYPLIQAAYWAISETDDTRVKNALENFIENMSEGVNESIRDGVEIAFIVHHDIVIKAGDKGQFQFISDSFTDKSNDNIEGNDNVAWSDNEFTRSKPDLTRMPDYIIYNTTIEEIGKWLLDDYSRSYREDREYLATETYNRQNARSYINTYTSNPNGKYCPNTSVPQDKTKYNPYYIAQEPCVDCVNYVSQAIKAGGYQTDNTWKPYTYAWINTYGLRDYLLYTKEVGVWYSNLTSLQVGDIAFTGNYSHVVMVGAVSPHRYSGHTSDRKIYSWNSSLTRYMHILEIPGG</sequence>
<protein>
    <recommendedName>
        <fullName evidence="2">Putative amidase domain-containing protein</fullName>
    </recommendedName>
</protein>
<reference evidence="3 4" key="1">
    <citation type="submission" date="2010-12" db="EMBL/GenBank/DDBJ databases">
        <title>Whole genome sequence of Anaerolinea thermophila UNI-1.</title>
        <authorList>
            <person name="Narita-Yamada S."/>
            <person name="Kishi E."/>
            <person name="Watanabe Y."/>
            <person name="Takasaki K."/>
            <person name="Ankai A."/>
            <person name="Oguchi A."/>
            <person name="Fukui S."/>
            <person name="Takahashi M."/>
            <person name="Yashiro I."/>
            <person name="Hosoyama A."/>
            <person name="Sekiguchi Y."/>
            <person name="Hanada S."/>
            <person name="Fujita N."/>
        </authorList>
    </citation>
    <scope>NUCLEOTIDE SEQUENCE [LARGE SCALE GENOMIC DNA]</scope>
    <source>
        <strain evidence="4">DSM 14523 / JCM 11388 / NBRC 100420 / UNI-1</strain>
    </source>
</reference>
<dbReference type="Proteomes" id="UP000008922">
    <property type="component" value="Chromosome"/>
</dbReference>
<name>E8N0L4_ANATU</name>
<dbReference type="AlphaFoldDB" id="E8N0L4"/>
<evidence type="ECO:0000313" key="3">
    <source>
        <dbReference type="EMBL" id="BAJ64763.1"/>
    </source>
</evidence>
<evidence type="ECO:0000313" key="4">
    <source>
        <dbReference type="Proteomes" id="UP000008922"/>
    </source>
</evidence>
<keyword evidence="1" id="KW-1133">Transmembrane helix</keyword>